<proteinExistence type="predicted"/>
<dbReference type="PANTHER" id="PTHR43080">
    <property type="entry name" value="CBS DOMAIN-CONTAINING PROTEIN CBSX3, MITOCHONDRIAL"/>
    <property type="match status" value="1"/>
</dbReference>
<dbReference type="EMBL" id="WUUT01000001">
    <property type="protein sequence ID" value="MXR50307.1"/>
    <property type="molecule type" value="Genomic_DNA"/>
</dbReference>
<dbReference type="Gene3D" id="3.10.580.10">
    <property type="entry name" value="CBS-domain"/>
    <property type="match status" value="1"/>
</dbReference>
<evidence type="ECO:0000256" key="2">
    <source>
        <dbReference type="PROSITE-ProRule" id="PRU00703"/>
    </source>
</evidence>
<dbReference type="PROSITE" id="PS51371">
    <property type="entry name" value="CBS"/>
    <property type="match status" value="2"/>
</dbReference>
<dbReference type="Proteomes" id="UP000466535">
    <property type="component" value="Unassembled WGS sequence"/>
</dbReference>
<accession>A0A6B0SYT4</accession>
<evidence type="ECO:0000259" key="3">
    <source>
        <dbReference type="PROSITE" id="PS51371"/>
    </source>
</evidence>
<dbReference type="InterPro" id="IPR051257">
    <property type="entry name" value="Diverse_CBS-Domain"/>
</dbReference>
<evidence type="ECO:0000313" key="5">
    <source>
        <dbReference type="Proteomes" id="UP000466535"/>
    </source>
</evidence>
<dbReference type="InterPro" id="IPR000644">
    <property type="entry name" value="CBS_dom"/>
</dbReference>
<dbReference type="Pfam" id="PF00571">
    <property type="entry name" value="CBS"/>
    <property type="match status" value="2"/>
</dbReference>
<gene>
    <name evidence="4" type="ORF">GRX03_01615</name>
</gene>
<evidence type="ECO:0000313" key="4">
    <source>
        <dbReference type="EMBL" id="MXR50307.1"/>
    </source>
</evidence>
<evidence type="ECO:0000256" key="1">
    <source>
        <dbReference type="ARBA" id="ARBA00023122"/>
    </source>
</evidence>
<dbReference type="SUPFAM" id="SSF54631">
    <property type="entry name" value="CBS-domain pair"/>
    <property type="match status" value="1"/>
</dbReference>
<dbReference type="AlphaFoldDB" id="A0A6B0SYT4"/>
<keyword evidence="1 2" id="KW-0129">CBS domain</keyword>
<organism evidence="4 5">
    <name type="scientific">Halovenus carboxidivorans</name>
    <dbReference type="NCBI Taxonomy" id="2692199"/>
    <lineage>
        <taxon>Archaea</taxon>
        <taxon>Methanobacteriati</taxon>
        <taxon>Methanobacteriota</taxon>
        <taxon>Stenosarchaea group</taxon>
        <taxon>Halobacteria</taxon>
        <taxon>Halobacteriales</taxon>
        <taxon>Haloarculaceae</taxon>
        <taxon>Halovenus</taxon>
    </lineage>
</organism>
<keyword evidence="5" id="KW-1185">Reference proteome</keyword>
<feature type="domain" description="CBS" evidence="3">
    <location>
        <begin position="63"/>
        <end position="113"/>
    </location>
</feature>
<dbReference type="InterPro" id="IPR046342">
    <property type="entry name" value="CBS_dom_sf"/>
</dbReference>
<name>A0A6B0SYT4_9EURY</name>
<protein>
    <submittedName>
        <fullName evidence="4">CBS domain-containing protein</fullName>
    </submittedName>
</protein>
<sequence length="113" mass="11962">MSAPVETVSRDATVSDAATKMRDDEINALIVTTSTPSIITSTDILDAVAGGRDTSEMDVTELMTEDVETVPPELQVDEAAAMMTNFGIKHLPVVERGDYVGMISSTDIAAQVS</sequence>
<dbReference type="SMART" id="SM00116">
    <property type="entry name" value="CBS"/>
    <property type="match status" value="2"/>
</dbReference>
<comment type="caution">
    <text evidence="4">The sequence shown here is derived from an EMBL/GenBank/DDBJ whole genome shotgun (WGS) entry which is preliminary data.</text>
</comment>
<dbReference type="PANTHER" id="PTHR43080:SF2">
    <property type="entry name" value="CBS DOMAIN-CONTAINING PROTEIN"/>
    <property type="match status" value="1"/>
</dbReference>
<feature type="domain" description="CBS" evidence="3">
    <location>
        <begin position="1"/>
        <end position="54"/>
    </location>
</feature>
<reference evidence="4 5" key="1">
    <citation type="submission" date="2019-12" db="EMBL/GenBank/DDBJ databases">
        <title>Isolation and characterization of three novel carbon monoxide-oxidizing members of Halobacteria from salione crusts and soils.</title>
        <authorList>
            <person name="Myers M.R."/>
            <person name="King G.M."/>
        </authorList>
    </citation>
    <scope>NUCLEOTIDE SEQUENCE [LARGE SCALE GENOMIC DNA]</scope>
    <source>
        <strain evidence="4 5">WSH3</strain>
    </source>
</reference>